<evidence type="ECO:0000313" key="6">
    <source>
        <dbReference type="Proteomes" id="UP000789901"/>
    </source>
</evidence>
<keyword evidence="1" id="KW-0808">Transferase</keyword>
<keyword evidence="4" id="KW-0812">Transmembrane</keyword>
<dbReference type="EMBL" id="CAJVQB010052913">
    <property type="protein sequence ID" value="CAG8836135.1"/>
    <property type="molecule type" value="Genomic_DNA"/>
</dbReference>
<keyword evidence="2" id="KW-0294">Fucose metabolism</keyword>
<sequence length="412" mass="48934">MRVNLLFSMVFKQIFKNRPILILMILFITIYFIYDNNVNNLVINEEKYLAYLPHSGFNNQRIALENAIFLAWFLNRTLITPPLIFFVGVAPSIGRPYNKSYDFLSQFIRPNERQFKYCFKRLSICNLALCFQENQKYCTMVTYTFYDWEELIDFTFLKDHIKYIYRQDFDYKHLLELLNIYNSLEVYNVTNDENRYQQRYYDDPTSTIELDKFKEQVNLIDLSKRTEKLLHFGSVFSKERIVRQLPESIEFWNKLMKKMLPNNPIIINIVDKIVDKIGGINSFIGVHARLKDGFFIKRQNNTVQGLIKSIQEDFEGGVCLTTKIFLATDVRPDHVSLQPFFQSFSCIYVLDYFKDLLEPLKFLKNPRDGMFMYEFLIPLVDLIVVSKGNKFYGSSGSTFSTYARRLNEAWIR</sequence>
<feature type="transmembrane region" description="Helical" evidence="4">
    <location>
        <begin position="15"/>
        <end position="34"/>
    </location>
</feature>
<reference evidence="5 6" key="1">
    <citation type="submission" date="2021-06" db="EMBL/GenBank/DDBJ databases">
        <authorList>
            <person name="Kallberg Y."/>
            <person name="Tangrot J."/>
            <person name="Rosling A."/>
        </authorList>
    </citation>
    <scope>NUCLEOTIDE SEQUENCE [LARGE SCALE GENOMIC DNA]</scope>
    <source>
        <strain evidence="5 6">120-4 pot B 10/14</strain>
    </source>
</reference>
<dbReference type="Proteomes" id="UP000789901">
    <property type="component" value="Unassembled WGS sequence"/>
</dbReference>
<gene>
    <name evidence="5" type="ORF">GMARGA_LOCUS32885</name>
</gene>
<accession>A0ABN7WPW0</accession>
<dbReference type="CDD" id="cd11296">
    <property type="entry name" value="O-FucT_like"/>
    <property type="match status" value="1"/>
</dbReference>
<protein>
    <submittedName>
        <fullName evidence="5">7967_t:CDS:1</fullName>
    </submittedName>
</protein>
<evidence type="ECO:0000313" key="5">
    <source>
        <dbReference type="EMBL" id="CAG8836135.1"/>
    </source>
</evidence>
<dbReference type="PANTHER" id="PTHR36050:SF1">
    <property type="entry name" value="O-FUCOSYLTRANSFERASE 30"/>
    <property type="match status" value="1"/>
</dbReference>
<evidence type="ECO:0000256" key="2">
    <source>
        <dbReference type="ARBA" id="ARBA00023253"/>
    </source>
</evidence>
<keyword evidence="6" id="KW-1185">Reference proteome</keyword>
<evidence type="ECO:0000256" key="4">
    <source>
        <dbReference type="SAM" id="Phobius"/>
    </source>
</evidence>
<dbReference type="InterPro" id="IPR019378">
    <property type="entry name" value="GDP-Fuc_O-FucTrfase"/>
</dbReference>
<proteinExistence type="predicted"/>
<name>A0ABN7WPW0_GIGMA</name>
<keyword evidence="3" id="KW-0119">Carbohydrate metabolism</keyword>
<comment type="caution">
    <text evidence="5">The sequence shown here is derived from an EMBL/GenBank/DDBJ whole genome shotgun (WGS) entry which is preliminary data.</text>
</comment>
<keyword evidence="4" id="KW-0472">Membrane</keyword>
<dbReference type="Gene3D" id="3.40.50.11350">
    <property type="match status" value="1"/>
</dbReference>
<evidence type="ECO:0000256" key="1">
    <source>
        <dbReference type="ARBA" id="ARBA00022679"/>
    </source>
</evidence>
<dbReference type="Pfam" id="PF10250">
    <property type="entry name" value="O-FucT"/>
    <property type="match status" value="1"/>
</dbReference>
<dbReference type="PANTHER" id="PTHR36050">
    <property type="entry name" value="O-FUCOSYLTRANSFERASE 30"/>
    <property type="match status" value="1"/>
</dbReference>
<organism evidence="5 6">
    <name type="scientific">Gigaspora margarita</name>
    <dbReference type="NCBI Taxonomy" id="4874"/>
    <lineage>
        <taxon>Eukaryota</taxon>
        <taxon>Fungi</taxon>
        <taxon>Fungi incertae sedis</taxon>
        <taxon>Mucoromycota</taxon>
        <taxon>Glomeromycotina</taxon>
        <taxon>Glomeromycetes</taxon>
        <taxon>Diversisporales</taxon>
        <taxon>Gigasporaceae</taxon>
        <taxon>Gigaspora</taxon>
    </lineage>
</organism>
<evidence type="ECO:0000256" key="3">
    <source>
        <dbReference type="ARBA" id="ARBA00023277"/>
    </source>
</evidence>
<keyword evidence="4" id="KW-1133">Transmembrane helix</keyword>